<protein>
    <submittedName>
        <fullName evidence="2">Uncharacterized protein</fullName>
    </submittedName>
</protein>
<feature type="signal peptide" evidence="1">
    <location>
        <begin position="1"/>
        <end position="18"/>
    </location>
</feature>
<dbReference type="AlphaFoldDB" id="A0A0E9P6P7"/>
<dbReference type="EMBL" id="GBXM01108306">
    <property type="protein sequence ID" value="JAH00271.1"/>
    <property type="molecule type" value="Transcribed_RNA"/>
</dbReference>
<sequence>MTVFDGVLCFMCVMVCYCAKGVVWCSGQISVKGEVNHFLNPFVRAPKWPG</sequence>
<organism evidence="2">
    <name type="scientific">Anguilla anguilla</name>
    <name type="common">European freshwater eel</name>
    <name type="synonym">Muraena anguilla</name>
    <dbReference type="NCBI Taxonomy" id="7936"/>
    <lineage>
        <taxon>Eukaryota</taxon>
        <taxon>Metazoa</taxon>
        <taxon>Chordata</taxon>
        <taxon>Craniata</taxon>
        <taxon>Vertebrata</taxon>
        <taxon>Euteleostomi</taxon>
        <taxon>Actinopterygii</taxon>
        <taxon>Neopterygii</taxon>
        <taxon>Teleostei</taxon>
        <taxon>Anguilliformes</taxon>
        <taxon>Anguillidae</taxon>
        <taxon>Anguilla</taxon>
    </lineage>
</organism>
<evidence type="ECO:0000256" key="1">
    <source>
        <dbReference type="SAM" id="SignalP"/>
    </source>
</evidence>
<accession>A0A0E9P6P7</accession>
<reference evidence="2" key="2">
    <citation type="journal article" date="2015" name="Fish Shellfish Immunol.">
        <title>Early steps in the European eel (Anguilla anguilla)-Vibrio vulnificus interaction in the gills: Role of the RtxA13 toxin.</title>
        <authorList>
            <person name="Callol A."/>
            <person name="Pajuelo D."/>
            <person name="Ebbesson L."/>
            <person name="Teles M."/>
            <person name="MacKenzie S."/>
            <person name="Amaro C."/>
        </authorList>
    </citation>
    <scope>NUCLEOTIDE SEQUENCE</scope>
</reference>
<name>A0A0E9P6P7_ANGAN</name>
<feature type="chain" id="PRO_5002430760" evidence="1">
    <location>
        <begin position="19"/>
        <end position="50"/>
    </location>
</feature>
<evidence type="ECO:0000313" key="2">
    <source>
        <dbReference type="EMBL" id="JAH00271.1"/>
    </source>
</evidence>
<reference evidence="2" key="1">
    <citation type="submission" date="2014-11" db="EMBL/GenBank/DDBJ databases">
        <authorList>
            <person name="Amaro Gonzalez C."/>
        </authorList>
    </citation>
    <scope>NUCLEOTIDE SEQUENCE</scope>
</reference>
<proteinExistence type="predicted"/>
<keyword evidence="1" id="KW-0732">Signal</keyword>